<dbReference type="AlphaFoldDB" id="A0A2R6WZC0"/>
<dbReference type="EMBL" id="KZ772719">
    <property type="protein sequence ID" value="PTQ39169.1"/>
    <property type="molecule type" value="Genomic_DNA"/>
</dbReference>
<organism evidence="1 2">
    <name type="scientific">Marchantia polymorpha</name>
    <name type="common">Common liverwort</name>
    <name type="synonym">Marchantia aquatica</name>
    <dbReference type="NCBI Taxonomy" id="3197"/>
    <lineage>
        <taxon>Eukaryota</taxon>
        <taxon>Viridiplantae</taxon>
        <taxon>Streptophyta</taxon>
        <taxon>Embryophyta</taxon>
        <taxon>Marchantiophyta</taxon>
        <taxon>Marchantiopsida</taxon>
        <taxon>Marchantiidae</taxon>
        <taxon>Marchantiales</taxon>
        <taxon>Marchantiaceae</taxon>
        <taxon>Marchantia</taxon>
    </lineage>
</organism>
<sequence>MLMTFPPSTCTRISSSCRYFLEYKNLSPSPSPLTFIRCSNSIHSTFITSWSSACKEIEWISYLGLNSALAMAAVGWNK</sequence>
<dbReference type="Proteomes" id="UP000244005">
    <property type="component" value="Unassembled WGS sequence"/>
</dbReference>
<keyword evidence="2" id="KW-1185">Reference proteome</keyword>
<proteinExistence type="predicted"/>
<evidence type="ECO:0000313" key="1">
    <source>
        <dbReference type="EMBL" id="PTQ39169.1"/>
    </source>
</evidence>
<evidence type="ECO:0000313" key="2">
    <source>
        <dbReference type="Proteomes" id="UP000244005"/>
    </source>
</evidence>
<reference evidence="2" key="1">
    <citation type="journal article" date="2017" name="Cell">
        <title>Insights into land plant evolution garnered from the Marchantia polymorpha genome.</title>
        <authorList>
            <person name="Bowman J.L."/>
            <person name="Kohchi T."/>
            <person name="Yamato K.T."/>
            <person name="Jenkins J."/>
            <person name="Shu S."/>
            <person name="Ishizaki K."/>
            <person name="Yamaoka S."/>
            <person name="Nishihama R."/>
            <person name="Nakamura Y."/>
            <person name="Berger F."/>
            <person name="Adam C."/>
            <person name="Aki S.S."/>
            <person name="Althoff F."/>
            <person name="Araki T."/>
            <person name="Arteaga-Vazquez M.A."/>
            <person name="Balasubrmanian S."/>
            <person name="Barry K."/>
            <person name="Bauer D."/>
            <person name="Boehm C.R."/>
            <person name="Briginshaw L."/>
            <person name="Caballero-Perez J."/>
            <person name="Catarino B."/>
            <person name="Chen F."/>
            <person name="Chiyoda S."/>
            <person name="Chovatia M."/>
            <person name="Davies K.M."/>
            <person name="Delmans M."/>
            <person name="Demura T."/>
            <person name="Dierschke T."/>
            <person name="Dolan L."/>
            <person name="Dorantes-Acosta A.E."/>
            <person name="Eklund D.M."/>
            <person name="Florent S.N."/>
            <person name="Flores-Sandoval E."/>
            <person name="Fujiyama A."/>
            <person name="Fukuzawa H."/>
            <person name="Galik B."/>
            <person name="Grimanelli D."/>
            <person name="Grimwood J."/>
            <person name="Grossniklaus U."/>
            <person name="Hamada T."/>
            <person name="Haseloff J."/>
            <person name="Hetherington A.J."/>
            <person name="Higo A."/>
            <person name="Hirakawa Y."/>
            <person name="Hundley H.N."/>
            <person name="Ikeda Y."/>
            <person name="Inoue K."/>
            <person name="Inoue S.I."/>
            <person name="Ishida S."/>
            <person name="Jia Q."/>
            <person name="Kakita M."/>
            <person name="Kanazawa T."/>
            <person name="Kawai Y."/>
            <person name="Kawashima T."/>
            <person name="Kennedy M."/>
            <person name="Kinose K."/>
            <person name="Kinoshita T."/>
            <person name="Kohara Y."/>
            <person name="Koide E."/>
            <person name="Komatsu K."/>
            <person name="Kopischke S."/>
            <person name="Kubo M."/>
            <person name="Kyozuka J."/>
            <person name="Lagercrantz U."/>
            <person name="Lin S.S."/>
            <person name="Lindquist E."/>
            <person name="Lipzen A.M."/>
            <person name="Lu C.W."/>
            <person name="De Luna E."/>
            <person name="Martienssen R.A."/>
            <person name="Minamino N."/>
            <person name="Mizutani M."/>
            <person name="Mizutani M."/>
            <person name="Mochizuki N."/>
            <person name="Monte I."/>
            <person name="Mosher R."/>
            <person name="Nagasaki H."/>
            <person name="Nakagami H."/>
            <person name="Naramoto S."/>
            <person name="Nishitani K."/>
            <person name="Ohtani M."/>
            <person name="Okamoto T."/>
            <person name="Okumura M."/>
            <person name="Phillips J."/>
            <person name="Pollak B."/>
            <person name="Reinders A."/>
            <person name="Rovekamp M."/>
            <person name="Sano R."/>
            <person name="Sawa S."/>
            <person name="Schmid M.W."/>
            <person name="Shirakawa M."/>
            <person name="Solano R."/>
            <person name="Spunde A."/>
            <person name="Suetsugu N."/>
            <person name="Sugano S."/>
            <person name="Sugiyama A."/>
            <person name="Sun R."/>
            <person name="Suzuki Y."/>
            <person name="Takenaka M."/>
            <person name="Takezawa D."/>
            <person name="Tomogane H."/>
            <person name="Tsuzuki M."/>
            <person name="Ueda T."/>
            <person name="Umeda M."/>
            <person name="Ward J.M."/>
            <person name="Watanabe Y."/>
            <person name="Yazaki K."/>
            <person name="Yokoyama R."/>
            <person name="Yoshitake Y."/>
            <person name="Yotsui I."/>
            <person name="Zachgo S."/>
            <person name="Schmutz J."/>
        </authorList>
    </citation>
    <scope>NUCLEOTIDE SEQUENCE [LARGE SCALE GENOMIC DNA]</scope>
    <source>
        <strain evidence="2">Tak-1</strain>
    </source>
</reference>
<protein>
    <submittedName>
        <fullName evidence="1">Uncharacterized protein</fullName>
    </submittedName>
</protein>
<name>A0A2R6WZC0_MARPO</name>
<accession>A0A2R6WZC0</accession>
<dbReference type="Gramene" id="Mp6g14770.1">
    <property type="protein sequence ID" value="Mp6g14770.1.cds1"/>
    <property type="gene ID" value="Mp6g14770"/>
</dbReference>
<gene>
    <name evidence="1" type="ORF">MARPO_0047s0132</name>
</gene>